<dbReference type="SUPFAM" id="SSF56112">
    <property type="entry name" value="Protein kinase-like (PK-like)"/>
    <property type="match status" value="1"/>
</dbReference>
<dbReference type="InterPro" id="IPR004119">
    <property type="entry name" value="EcKL"/>
</dbReference>
<proteinExistence type="predicted"/>
<gene>
    <name evidence="2" type="ORF">ONE63_008149</name>
</gene>
<dbReference type="Gene3D" id="3.90.1200.10">
    <property type="match status" value="1"/>
</dbReference>
<name>A0AAV7XNV4_9NEOP</name>
<sequence>MMSRVFAAEGSVYSQLLPAMEEIAGMRAPLPWPRSVVTGPPPHCLVLRDLRPDGFAMVDRKKPLDLQHCRLMLRAIARFHGAGMALQHLRPDAFRAMRDALGADLAAMKETLKNFKHFLAPGQAAPDLVRDRFGEEVYAKLKELFANIPDKYLDFVLPDPEGGNTIVHSDFHLNNILYQYDKDTGAVQDCALIDFQMARYGCPASDLMPMLMAFTDKALRDEHWQGLLRGYHDELQATLRAAGCEDPDAIYSWQRLTAQIRRHWRQGLSRAPLFVHVMTGGDEEMKAVQKMVAHLLNKDAVGDAPTVNLKKLPAVAQRFGDLVQDVIDWGWL</sequence>
<dbReference type="SMART" id="SM00587">
    <property type="entry name" value="CHK"/>
    <property type="match status" value="1"/>
</dbReference>
<dbReference type="PANTHER" id="PTHR11012">
    <property type="entry name" value="PROTEIN KINASE-LIKE DOMAIN-CONTAINING"/>
    <property type="match status" value="1"/>
</dbReference>
<dbReference type="PANTHER" id="PTHR11012:SF30">
    <property type="entry name" value="PROTEIN KINASE-LIKE DOMAIN-CONTAINING"/>
    <property type="match status" value="1"/>
</dbReference>
<dbReference type="InterPro" id="IPR011009">
    <property type="entry name" value="Kinase-like_dom_sf"/>
</dbReference>
<evidence type="ECO:0000259" key="1">
    <source>
        <dbReference type="SMART" id="SM00587"/>
    </source>
</evidence>
<dbReference type="AlphaFoldDB" id="A0AAV7XNV4"/>
<dbReference type="EMBL" id="JAPTSV010000006">
    <property type="protein sequence ID" value="KAJ1526562.1"/>
    <property type="molecule type" value="Genomic_DNA"/>
</dbReference>
<reference evidence="2" key="1">
    <citation type="submission" date="2022-12" db="EMBL/GenBank/DDBJ databases">
        <title>Chromosome-level genome assembly of the bean flower thrips Megalurothrips usitatus.</title>
        <authorList>
            <person name="Ma L."/>
            <person name="Liu Q."/>
            <person name="Li H."/>
            <person name="Cai W."/>
        </authorList>
    </citation>
    <scope>NUCLEOTIDE SEQUENCE</scope>
    <source>
        <strain evidence="2">Cailab_2022a</strain>
    </source>
</reference>
<comment type="caution">
    <text evidence="2">The sequence shown here is derived from an EMBL/GenBank/DDBJ whole genome shotgun (WGS) entry which is preliminary data.</text>
</comment>
<feature type="domain" description="CHK kinase-like" evidence="1">
    <location>
        <begin position="45"/>
        <end position="241"/>
    </location>
</feature>
<accession>A0AAV7XNV4</accession>
<organism evidence="2 3">
    <name type="scientific">Megalurothrips usitatus</name>
    <name type="common">bean blossom thrips</name>
    <dbReference type="NCBI Taxonomy" id="439358"/>
    <lineage>
        <taxon>Eukaryota</taxon>
        <taxon>Metazoa</taxon>
        <taxon>Ecdysozoa</taxon>
        <taxon>Arthropoda</taxon>
        <taxon>Hexapoda</taxon>
        <taxon>Insecta</taxon>
        <taxon>Pterygota</taxon>
        <taxon>Neoptera</taxon>
        <taxon>Paraneoptera</taxon>
        <taxon>Thysanoptera</taxon>
        <taxon>Terebrantia</taxon>
        <taxon>Thripoidea</taxon>
        <taxon>Thripidae</taxon>
        <taxon>Megalurothrips</taxon>
    </lineage>
</organism>
<evidence type="ECO:0000313" key="3">
    <source>
        <dbReference type="Proteomes" id="UP001075354"/>
    </source>
</evidence>
<dbReference type="InterPro" id="IPR015897">
    <property type="entry name" value="CHK_kinase-like"/>
</dbReference>
<dbReference type="Pfam" id="PF02958">
    <property type="entry name" value="EcKL"/>
    <property type="match status" value="1"/>
</dbReference>
<evidence type="ECO:0000313" key="2">
    <source>
        <dbReference type="EMBL" id="KAJ1526562.1"/>
    </source>
</evidence>
<protein>
    <recommendedName>
        <fullName evidence="1">CHK kinase-like domain-containing protein</fullName>
    </recommendedName>
</protein>
<dbReference type="Proteomes" id="UP001075354">
    <property type="component" value="Chromosome 6"/>
</dbReference>
<keyword evidence="3" id="KW-1185">Reference proteome</keyword>